<dbReference type="PATRIC" id="fig|675816.5.peg.1794"/>
<dbReference type="InterPro" id="IPR050744">
    <property type="entry name" value="AI-2_Isomerase_LsrG"/>
</dbReference>
<keyword evidence="3" id="KW-0560">Oxidoreductase</keyword>
<evidence type="ECO:0000259" key="1">
    <source>
        <dbReference type="PROSITE" id="PS51725"/>
    </source>
</evidence>
<dbReference type="OrthoDB" id="9812192at2"/>
<dbReference type="InterPro" id="IPR011008">
    <property type="entry name" value="Dimeric_a/b-barrel"/>
</dbReference>
<dbReference type="PROSITE" id="PS51725">
    <property type="entry name" value="ABM"/>
    <property type="match status" value="1"/>
</dbReference>
<dbReference type="PANTHER" id="PTHR33336">
    <property type="entry name" value="QUINOL MONOOXYGENASE YGIN-RELATED"/>
    <property type="match status" value="1"/>
</dbReference>
<name>C9QJG4_VIBOR</name>
<gene>
    <name evidence="2" type="ORF">VIA_002451</name>
    <name evidence="3" type="ORF">VIOR3934_11177</name>
</gene>
<dbReference type="GO" id="GO:0004497">
    <property type="term" value="F:monooxygenase activity"/>
    <property type="evidence" value="ECO:0007669"/>
    <property type="project" value="UniProtKB-KW"/>
</dbReference>
<dbReference type="RefSeq" id="WP_004413361.1">
    <property type="nucleotide sequence ID" value="NZ_ACZV01000005.1"/>
</dbReference>
<evidence type="ECO:0000313" key="5">
    <source>
        <dbReference type="Proteomes" id="UP000003515"/>
    </source>
</evidence>
<keyword evidence="5" id="KW-1185">Reference proteome</keyword>
<dbReference type="AlphaFoldDB" id="C9QJG4"/>
<dbReference type="SUPFAM" id="SSF54909">
    <property type="entry name" value="Dimeric alpha+beta barrel"/>
    <property type="match status" value="1"/>
</dbReference>
<accession>C9QJG4</accession>
<evidence type="ECO:0000313" key="2">
    <source>
        <dbReference type="EMBL" id="EEX91809.1"/>
    </source>
</evidence>
<reference evidence="3" key="2">
    <citation type="submission" date="2011-08" db="EMBL/GenBank/DDBJ databases">
        <authorList>
            <person name="Hoffman M."/>
            <person name="Strain E.A."/>
            <person name="Brown E."/>
            <person name="Allard M.W."/>
        </authorList>
    </citation>
    <scope>NUCLEOTIDE SEQUENCE</scope>
    <source>
        <strain evidence="3">CIP 102891</strain>
    </source>
</reference>
<dbReference type="eggNOG" id="COG1359">
    <property type="taxonomic scope" value="Bacteria"/>
</dbReference>
<keyword evidence="3" id="KW-0503">Monooxygenase</keyword>
<dbReference type="InterPro" id="IPR007138">
    <property type="entry name" value="ABM_dom"/>
</dbReference>
<sequence>MINLTATFHAKAGQEQQLEALLVAMLAPTRQEPGNTRYCLFKDKDNAATFTFQEQFSDQAAFDDHCKQPYFVELLASLDGLLEQQPTITFLEELSA</sequence>
<feature type="domain" description="ABM" evidence="1">
    <location>
        <begin position="2"/>
        <end position="90"/>
    </location>
</feature>
<dbReference type="Proteomes" id="UP000002817">
    <property type="component" value="Unassembled WGS sequence"/>
</dbReference>
<dbReference type="STRING" id="675816.VIA_002451"/>
<dbReference type="Proteomes" id="UP000003515">
    <property type="component" value="Unassembled WGS sequence"/>
</dbReference>
<evidence type="ECO:0000313" key="4">
    <source>
        <dbReference type="Proteomes" id="UP000002817"/>
    </source>
</evidence>
<proteinExistence type="predicted"/>
<reference evidence="2 5" key="1">
    <citation type="submission" date="2009-10" db="EMBL/GenBank/DDBJ databases">
        <authorList>
            <consortium name="Los Alamos National Laboratory (LANL)"/>
            <consortium name="National Microbial Pathogen Data Resource (NMPDR)"/>
            <person name="Munk A.C."/>
            <person name="Chertkov O."/>
            <person name="Tapia R."/>
            <person name="Green L."/>
            <person name="Rogers Y."/>
            <person name="Detter J.C."/>
            <person name="Bruce D."/>
            <person name="Brettin T.S."/>
            <person name="Colwell R.R."/>
            <person name="Huq A."/>
            <person name="Grim C.J."/>
            <person name="Hasan N.A."/>
            <person name="Bartels D."/>
            <person name="Vonstein V."/>
        </authorList>
    </citation>
    <scope>NUCLEOTIDE SEQUENCE [LARGE SCALE GENOMIC DNA]</scope>
    <source>
        <strain evidence="2 5">CIP 102891</strain>
    </source>
</reference>
<comment type="caution">
    <text evidence="3">The sequence shown here is derived from an EMBL/GenBank/DDBJ whole genome shotgun (WGS) entry which is preliminary data.</text>
</comment>
<dbReference type="PANTHER" id="PTHR33336:SF3">
    <property type="entry name" value="ABM DOMAIN-CONTAINING PROTEIN"/>
    <property type="match status" value="1"/>
</dbReference>
<dbReference type="EMBL" id="ACZV01000005">
    <property type="protein sequence ID" value="EEX91809.1"/>
    <property type="molecule type" value="Genomic_DNA"/>
</dbReference>
<dbReference type="Gene3D" id="3.30.70.100">
    <property type="match status" value="1"/>
</dbReference>
<organism evidence="3 4">
    <name type="scientific">Vibrio orientalis CIP 102891 = ATCC 33934</name>
    <dbReference type="NCBI Taxonomy" id="675816"/>
    <lineage>
        <taxon>Bacteria</taxon>
        <taxon>Pseudomonadati</taxon>
        <taxon>Pseudomonadota</taxon>
        <taxon>Gammaproteobacteria</taxon>
        <taxon>Vibrionales</taxon>
        <taxon>Vibrionaceae</taxon>
        <taxon>Vibrio</taxon>
        <taxon>Vibrio oreintalis group</taxon>
    </lineage>
</organism>
<protein>
    <submittedName>
        <fullName evidence="3">Antibiotic biosynthesis monooxygenase</fullName>
    </submittedName>
</protein>
<dbReference type="EMBL" id="AFWH01000020">
    <property type="protein sequence ID" value="EGU51030.1"/>
    <property type="molecule type" value="Genomic_DNA"/>
</dbReference>
<dbReference type="Pfam" id="PF03992">
    <property type="entry name" value="ABM"/>
    <property type="match status" value="1"/>
</dbReference>
<evidence type="ECO:0000313" key="3">
    <source>
        <dbReference type="EMBL" id="EGU51030.1"/>
    </source>
</evidence>
<reference evidence="3 4" key="3">
    <citation type="journal article" date="2012" name="Int. J. Syst. Evol. Microbiol.">
        <title>Vibrio caribbeanicus sp. nov., isolated from the marine sponge Scleritoderma cyanea.</title>
        <authorList>
            <person name="Hoffmann M."/>
            <person name="Monday S.R."/>
            <person name="Allard M.W."/>
            <person name="Strain E.A."/>
            <person name="Whittaker P."/>
            <person name="Naum M."/>
            <person name="McCarthy P.J."/>
            <person name="Lopez J.V."/>
            <person name="Fischer M."/>
            <person name="Brown E.W."/>
        </authorList>
    </citation>
    <scope>NUCLEOTIDE SEQUENCE [LARGE SCALE GENOMIC DNA]</scope>
    <source>
        <strain evidence="3">CIP 102891</strain>
        <strain evidence="4">CIP 102891 / ATCC 33934</strain>
    </source>
</reference>